<dbReference type="Gene3D" id="3.10.10.10">
    <property type="entry name" value="HIV Type 1 Reverse Transcriptase, subunit A, domain 1"/>
    <property type="match status" value="1"/>
</dbReference>
<gene>
    <name evidence="5" type="ORF">RIMI_LOCUS22583622</name>
</gene>
<feature type="domain" description="Reverse transcriptase" evidence="4">
    <location>
        <begin position="401"/>
        <end position="591"/>
    </location>
</feature>
<dbReference type="PANTHER" id="PTHR14815:SF2">
    <property type="entry name" value="DDB1- AND CUL4-ASSOCIATED FACTOR 17"/>
    <property type="match status" value="1"/>
</dbReference>
<dbReference type="CDD" id="cd03714">
    <property type="entry name" value="RT_DIRS1"/>
    <property type="match status" value="1"/>
</dbReference>
<sequence>MLKTKHKAQRPTNKQQLKSVAVFGANVTSAVISNGVLTVMHSPGLVRLYSFERILKEVSELPCMQQECVIGETCNWKGETGTVGDFPFGIPCNITLTERPPVLFEVHCLQNIFQVGGFPWHYIYTPHKKKDKGTHHICSMDDHSLAKNGIRDMKFSSIEPDSIFFHPDCSERIIHVGPDNISVLRIKEIKDSTCKYEITEDFAILADKEPKVDNLVTFTSSGRMVKKRYKKLDDDHEEVFSDVIYEDDLDLLTVVAVTNRNEDGVAHLNLHCNETGRLLKKIKLADFWDMTDSHSLVLDLDTVIHIEERPNRNFSCQFEGHSIIFYFKRPQKNLSCFVLGLVLLVLSWTNSLRTLLGAQAPFFPRPSFVAPLLDVNFGLFGLFVASRHQSPSPSSNRGHRHVKRRRRYPLGPLLPGVLATPRVGPPGLEEPPRPDSRPVDNPPPRLGGRLLFFRDVWISSVEDAWVRDVVSSGYKLENAYLHVPIFPGHHRSLCFAVLQEHFQFVALPFGLATAPRVFTKIMAALMAILRVRSLVLFPYLDDLLIKAPCFSQAHESLSIVLDTLVRFGWRVNRKKSCLIPSRRIIFLGMRFDTRQTKIFPKTRSIHRRDIRVLQGPRYPSFRSAMKVLGKMLATLEAIPFAQFHSRPLQQAILSQWNRSIFSLDRPIRLSPQAKQSLNWWLTSPLVSQGRSFLPVPWQVVMTDASLLDWGAVFRHLTVQSRWSTQEATLSINVLVIRAILCPFVSGKGFSGVFQSESRRTIVMAGNQATQRAVISAHTEIWQ</sequence>
<evidence type="ECO:0000256" key="3">
    <source>
        <dbReference type="SAM" id="MobiDB-lite"/>
    </source>
</evidence>
<name>A0ABN9MR06_9NEOB</name>
<dbReference type="PROSITE" id="PS50878">
    <property type="entry name" value="RT_POL"/>
    <property type="match status" value="1"/>
</dbReference>
<comment type="similarity">
    <text evidence="1">Belongs to the beta type-B retroviral polymerase family. HERV class-II K(HML-2) pol subfamily.</text>
</comment>
<dbReference type="EC" id="3.1.26.4" evidence="2"/>
<dbReference type="Gene3D" id="3.30.70.270">
    <property type="match status" value="1"/>
</dbReference>
<evidence type="ECO:0000259" key="4">
    <source>
        <dbReference type="PROSITE" id="PS50878"/>
    </source>
</evidence>
<feature type="compositionally biased region" description="Low complexity" evidence="3">
    <location>
        <begin position="411"/>
        <end position="421"/>
    </location>
</feature>
<comment type="caution">
    <text evidence="5">The sequence shown here is derived from an EMBL/GenBank/DDBJ whole genome shotgun (WGS) entry which is preliminary data.</text>
</comment>
<dbReference type="SUPFAM" id="SSF56672">
    <property type="entry name" value="DNA/RNA polymerases"/>
    <property type="match status" value="1"/>
</dbReference>
<dbReference type="EMBL" id="CAUEEQ010078690">
    <property type="protein sequence ID" value="CAJ0967875.1"/>
    <property type="molecule type" value="Genomic_DNA"/>
</dbReference>
<dbReference type="InterPro" id="IPR043128">
    <property type="entry name" value="Rev_trsase/Diguanyl_cyclase"/>
</dbReference>
<dbReference type="PANTHER" id="PTHR14815">
    <property type="entry name" value="DDB1- AND CUL4-ASSOCIATED FACTOR 17"/>
    <property type="match status" value="1"/>
</dbReference>
<evidence type="ECO:0000256" key="1">
    <source>
        <dbReference type="ARBA" id="ARBA00010879"/>
    </source>
</evidence>
<reference evidence="5" key="1">
    <citation type="submission" date="2023-07" db="EMBL/GenBank/DDBJ databases">
        <authorList>
            <person name="Stuckert A."/>
        </authorList>
    </citation>
    <scope>NUCLEOTIDE SEQUENCE</scope>
</reference>
<evidence type="ECO:0000313" key="6">
    <source>
        <dbReference type="Proteomes" id="UP001176940"/>
    </source>
</evidence>
<dbReference type="InterPro" id="IPR031620">
    <property type="entry name" value="DCAF17"/>
</dbReference>
<dbReference type="Proteomes" id="UP001176940">
    <property type="component" value="Unassembled WGS sequence"/>
</dbReference>
<dbReference type="InterPro" id="IPR043502">
    <property type="entry name" value="DNA/RNA_pol_sf"/>
</dbReference>
<dbReference type="Pfam" id="PF00078">
    <property type="entry name" value="RVT_1"/>
    <property type="match status" value="1"/>
</dbReference>
<accession>A0ABN9MR06</accession>
<keyword evidence="6" id="KW-1185">Reference proteome</keyword>
<feature type="region of interest" description="Disordered" evidence="3">
    <location>
        <begin position="411"/>
        <end position="443"/>
    </location>
</feature>
<dbReference type="InterPro" id="IPR000477">
    <property type="entry name" value="RT_dom"/>
</dbReference>
<proteinExistence type="inferred from homology"/>
<organism evidence="5 6">
    <name type="scientific">Ranitomeya imitator</name>
    <name type="common">mimic poison frog</name>
    <dbReference type="NCBI Taxonomy" id="111125"/>
    <lineage>
        <taxon>Eukaryota</taxon>
        <taxon>Metazoa</taxon>
        <taxon>Chordata</taxon>
        <taxon>Craniata</taxon>
        <taxon>Vertebrata</taxon>
        <taxon>Euteleostomi</taxon>
        <taxon>Amphibia</taxon>
        <taxon>Batrachia</taxon>
        <taxon>Anura</taxon>
        <taxon>Neobatrachia</taxon>
        <taxon>Hyloidea</taxon>
        <taxon>Dendrobatidae</taxon>
        <taxon>Dendrobatinae</taxon>
        <taxon>Ranitomeya</taxon>
    </lineage>
</organism>
<dbReference type="Pfam" id="PF15802">
    <property type="entry name" value="DCAF17"/>
    <property type="match status" value="1"/>
</dbReference>
<evidence type="ECO:0000256" key="2">
    <source>
        <dbReference type="ARBA" id="ARBA00012180"/>
    </source>
</evidence>
<protein>
    <recommendedName>
        <fullName evidence="2">ribonuclease H</fullName>
        <ecNumber evidence="2">3.1.26.4</ecNumber>
    </recommendedName>
</protein>
<evidence type="ECO:0000313" key="5">
    <source>
        <dbReference type="EMBL" id="CAJ0967875.1"/>
    </source>
</evidence>